<evidence type="ECO:0000256" key="3">
    <source>
        <dbReference type="ARBA" id="ARBA00020170"/>
    </source>
</evidence>
<dbReference type="NCBIfam" id="TIGR00611">
    <property type="entry name" value="recf"/>
    <property type="match status" value="1"/>
</dbReference>
<feature type="domain" description="RecF/RecN/SMC N-terminal" evidence="11">
    <location>
        <begin position="28"/>
        <end position="403"/>
    </location>
</feature>
<dbReference type="RefSeq" id="WP_320502436.1">
    <property type="nucleotide sequence ID" value="NZ_JAXCLX010000003.1"/>
</dbReference>
<keyword evidence="6 9" id="KW-0547">Nucleotide-binding</keyword>
<reference evidence="12 13" key="1">
    <citation type="journal article" date="2013" name="Antonie Van Leeuwenhoek">
        <title>Dongia rigui sp. nov., isolated from freshwater of a large wetland in Korea.</title>
        <authorList>
            <person name="Baik K.S."/>
            <person name="Hwang Y.M."/>
            <person name="Choi J.S."/>
            <person name="Kwon J."/>
            <person name="Seong C.N."/>
        </authorList>
    </citation>
    <scope>NUCLEOTIDE SEQUENCE [LARGE SCALE GENOMIC DNA]</scope>
    <source>
        <strain evidence="12 13">04SU4-P</strain>
    </source>
</reference>
<keyword evidence="8 9" id="KW-0238">DNA-binding</keyword>
<dbReference type="Gene3D" id="3.40.50.300">
    <property type="entry name" value="P-loop containing nucleotide triphosphate hydrolases"/>
    <property type="match status" value="1"/>
</dbReference>
<dbReference type="InterPro" id="IPR003395">
    <property type="entry name" value="RecF/RecN/SMC_N"/>
</dbReference>
<evidence type="ECO:0000256" key="9">
    <source>
        <dbReference type="HAMAP-Rule" id="MF_00365"/>
    </source>
</evidence>
<keyword evidence="7 9" id="KW-0067">ATP-binding</keyword>
<proteinExistence type="inferred from homology"/>
<keyword evidence="9 10" id="KW-0227">DNA damage</keyword>
<accession>A0ABU5E3Q5</accession>
<dbReference type="InterPro" id="IPR001238">
    <property type="entry name" value="DNA-binding_RecF"/>
</dbReference>
<evidence type="ECO:0000259" key="11">
    <source>
        <dbReference type="Pfam" id="PF02463"/>
    </source>
</evidence>
<dbReference type="Proteomes" id="UP001271769">
    <property type="component" value="Unassembled WGS sequence"/>
</dbReference>
<keyword evidence="4 9" id="KW-0963">Cytoplasm</keyword>
<comment type="function">
    <text evidence="9 10">The RecF protein is involved in DNA metabolism; it is required for DNA replication and normal SOS inducibility. RecF binds preferentially to single-stranded, linear DNA. It also seems to bind ATP.</text>
</comment>
<comment type="subcellular location">
    <subcellularLocation>
        <location evidence="1 9 10">Cytoplasm</location>
    </subcellularLocation>
</comment>
<evidence type="ECO:0000313" key="13">
    <source>
        <dbReference type="Proteomes" id="UP001271769"/>
    </source>
</evidence>
<dbReference type="Gene3D" id="1.20.1050.90">
    <property type="entry name" value="RecF/RecN/SMC, N-terminal domain"/>
    <property type="match status" value="1"/>
</dbReference>
<dbReference type="EMBL" id="JAXCLX010000003">
    <property type="protein sequence ID" value="MDY0873967.1"/>
    <property type="molecule type" value="Genomic_DNA"/>
</dbReference>
<dbReference type="InterPro" id="IPR027417">
    <property type="entry name" value="P-loop_NTPase"/>
</dbReference>
<feature type="binding site" evidence="9">
    <location>
        <begin position="56"/>
        <end position="63"/>
    </location>
    <ligand>
        <name>ATP</name>
        <dbReference type="ChEBI" id="CHEBI:30616"/>
    </ligand>
</feature>
<keyword evidence="9 10" id="KW-0742">SOS response</keyword>
<organism evidence="12 13">
    <name type="scientific">Dongia rigui</name>
    <dbReference type="NCBI Taxonomy" id="940149"/>
    <lineage>
        <taxon>Bacteria</taxon>
        <taxon>Pseudomonadati</taxon>
        <taxon>Pseudomonadota</taxon>
        <taxon>Alphaproteobacteria</taxon>
        <taxon>Rhodospirillales</taxon>
        <taxon>Dongiaceae</taxon>
        <taxon>Dongia</taxon>
    </lineage>
</organism>
<comment type="caution">
    <text evidence="12">The sequence shown here is derived from an EMBL/GenBank/DDBJ whole genome shotgun (WGS) entry which is preliminary data.</text>
</comment>
<dbReference type="Pfam" id="PF02463">
    <property type="entry name" value="SMC_N"/>
    <property type="match status" value="1"/>
</dbReference>
<dbReference type="SUPFAM" id="SSF52540">
    <property type="entry name" value="P-loop containing nucleoside triphosphate hydrolases"/>
    <property type="match status" value="1"/>
</dbReference>
<dbReference type="PANTHER" id="PTHR32182:SF0">
    <property type="entry name" value="DNA REPLICATION AND REPAIR PROTEIN RECF"/>
    <property type="match status" value="1"/>
</dbReference>
<evidence type="ECO:0000256" key="10">
    <source>
        <dbReference type="RuleBase" id="RU000578"/>
    </source>
</evidence>
<keyword evidence="5 9" id="KW-0235">DNA replication</keyword>
<evidence type="ECO:0000256" key="8">
    <source>
        <dbReference type="ARBA" id="ARBA00023125"/>
    </source>
</evidence>
<name>A0ABU5E3Q5_9PROT</name>
<evidence type="ECO:0000256" key="7">
    <source>
        <dbReference type="ARBA" id="ARBA00022840"/>
    </source>
</evidence>
<protein>
    <recommendedName>
        <fullName evidence="3 9">DNA replication and repair protein RecF</fullName>
    </recommendedName>
</protein>
<dbReference type="PANTHER" id="PTHR32182">
    <property type="entry name" value="DNA REPLICATION AND REPAIR PROTEIN RECF"/>
    <property type="match status" value="1"/>
</dbReference>
<sequence>MADALRGTDQTSPTPRNVTQVANGFSYLSLTSFRNYREVSFETGLDRGLGAVVLTGRNGAGKTNLLEAISYLAPGSGLRQASIAEVEFRQNGNHAAASAHPEEFSRQGGIAWAVHGRYQAQGGEHALGTGRDPLAFAQSGRERRVSRLNGAAMRSQASFAEILTVLWLTPQMDRLFSEGTSSRRRFLDRLVYGLDPAHAARVASYEQAMRERARILRGEAPMASGTDMNAWLSGLESEMAAQAVAIAAARLDAAASLNAAMAEGIGPFPQAELTVAGSVEESLGTHSALQAEDLLRDRLAAARGSDADSGITTWGTHRSDLVVTLFGRHLGGAPLRAADCSTGEQKALLIAIILAEARLSTRRRGEPPVILLDEVAAHLDKSRREALFAELQALSAQCWLTGTERDIFQPLSGWAQFITAGDGRLQSDA</sequence>
<keyword evidence="9 10" id="KW-0234">DNA repair</keyword>
<comment type="similarity">
    <text evidence="2 9 10">Belongs to the RecF family.</text>
</comment>
<evidence type="ECO:0000256" key="5">
    <source>
        <dbReference type="ARBA" id="ARBA00022705"/>
    </source>
</evidence>
<evidence type="ECO:0000256" key="2">
    <source>
        <dbReference type="ARBA" id="ARBA00008016"/>
    </source>
</evidence>
<gene>
    <name evidence="9 12" type="primary">recF</name>
    <name evidence="12" type="ORF">SMD31_18645</name>
</gene>
<evidence type="ECO:0000313" key="12">
    <source>
        <dbReference type="EMBL" id="MDY0873967.1"/>
    </source>
</evidence>
<dbReference type="InterPro" id="IPR018078">
    <property type="entry name" value="DNA-binding_RecF_CS"/>
</dbReference>
<evidence type="ECO:0000256" key="4">
    <source>
        <dbReference type="ARBA" id="ARBA00022490"/>
    </source>
</evidence>
<dbReference type="HAMAP" id="MF_00365">
    <property type="entry name" value="RecF"/>
    <property type="match status" value="1"/>
</dbReference>
<evidence type="ECO:0000256" key="6">
    <source>
        <dbReference type="ARBA" id="ARBA00022741"/>
    </source>
</evidence>
<dbReference type="InterPro" id="IPR042174">
    <property type="entry name" value="RecF_2"/>
</dbReference>
<dbReference type="PROSITE" id="PS00618">
    <property type="entry name" value="RECF_2"/>
    <property type="match status" value="1"/>
</dbReference>
<keyword evidence="13" id="KW-1185">Reference proteome</keyword>
<evidence type="ECO:0000256" key="1">
    <source>
        <dbReference type="ARBA" id="ARBA00004496"/>
    </source>
</evidence>